<dbReference type="Proteomes" id="UP000479190">
    <property type="component" value="Unassembled WGS sequence"/>
</dbReference>
<name>A0A6H5J6X4_9HYME</name>
<sequence>MKERPVILCEHCRMVWYSIHLASSTTTADTTISAATAVLATTATAAGQDHAVATDLAKHRRQAGGRREEPHGAPEAPVGEIRVQLDHPGGAVETLRDGGDAVDRARRGPAAQRLPAARRRDRQVYRGLYLHLSRCRQAWPAQRYLDFSLAGLQLGRSLLILDESVLQRCRQSVQRQVQDGL</sequence>
<organism evidence="2 3">
    <name type="scientific">Trichogramma brassicae</name>
    <dbReference type="NCBI Taxonomy" id="86971"/>
    <lineage>
        <taxon>Eukaryota</taxon>
        <taxon>Metazoa</taxon>
        <taxon>Ecdysozoa</taxon>
        <taxon>Arthropoda</taxon>
        <taxon>Hexapoda</taxon>
        <taxon>Insecta</taxon>
        <taxon>Pterygota</taxon>
        <taxon>Neoptera</taxon>
        <taxon>Endopterygota</taxon>
        <taxon>Hymenoptera</taxon>
        <taxon>Apocrita</taxon>
        <taxon>Proctotrupomorpha</taxon>
        <taxon>Chalcidoidea</taxon>
        <taxon>Trichogrammatidae</taxon>
        <taxon>Trichogramma</taxon>
    </lineage>
</organism>
<dbReference type="AlphaFoldDB" id="A0A6H5J6X4"/>
<keyword evidence="3" id="KW-1185">Reference proteome</keyword>
<reference evidence="2 3" key="1">
    <citation type="submission" date="2020-02" db="EMBL/GenBank/DDBJ databases">
        <authorList>
            <person name="Ferguson B K."/>
        </authorList>
    </citation>
    <scope>NUCLEOTIDE SEQUENCE [LARGE SCALE GENOMIC DNA]</scope>
</reference>
<accession>A0A6H5J6X4</accession>
<proteinExistence type="predicted"/>
<gene>
    <name evidence="2" type="ORF">TBRA_LOCUS14819</name>
</gene>
<evidence type="ECO:0000313" key="2">
    <source>
        <dbReference type="EMBL" id="CAB0043231.1"/>
    </source>
</evidence>
<evidence type="ECO:0000313" key="3">
    <source>
        <dbReference type="Proteomes" id="UP000479190"/>
    </source>
</evidence>
<feature type="region of interest" description="Disordered" evidence="1">
    <location>
        <begin position="55"/>
        <end position="77"/>
    </location>
</feature>
<dbReference type="EMBL" id="CADCXV010001283">
    <property type="protein sequence ID" value="CAB0043231.1"/>
    <property type="molecule type" value="Genomic_DNA"/>
</dbReference>
<evidence type="ECO:0000256" key="1">
    <source>
        <dbReference type="SAM" id="MobiDB-lite"/>
    </source>
</evidence>
<protein>
    <submittedName>
        <fullName evidence="2">Uncharacterized protein</fullName>
    </submittedName>
</protein>